<feature type="compositionally biased region" description="Basic and acidic residues" evidence="1">
    <location>
        <begin position="1"/>
        <end position="10"/>
    </location>
</feature>
<evidence type="ECO:0000313" key="3">
    <source>
        <dbReference type="Proteomes" id="UP001138751"/>
    </source>
</evidence>
<organism evidence="2 3">
    <name type="scientific">Neoroseomonas soli</name>
    <dbReference type="NCBI Taxonomy" id="1081025"/>
    <lineage>
        <taxon>Bacteria</taxon>
        <taxon>Pseudomonadati</taxon>
        <taxon>Pseudomonadota</taxon>
        <taxon>Alphaproteobacteria</taxon>
        <taxon>Acetobacterales</taxon>
        <taxon>Acetobacteraceae</taxon>
        <taxon>Neoroseomonas</taxon>
    </lineage>
</organism>
<feature type="region of interest" description="Disordered" evidence="1">
    <location>
        <begin position="1"/>
        <end position="68"/>
    </location>
</feature>
<evidence type="ECO:0000313" key="2">
    <source>
        <dbReference type="EMBL" id="MBR0669663.1"/>
    </source>
</evidence>
<dbReference type="Proteomes" id="UP001138751">
    <property type="component" value="Unassembled WGS sequence"/>
</dbReference>
<sequence>MRDEGAEDWRAAAARCAPKWTSTQSARGFDEAPGGVNRPASRAPDRQRRNGRKYDSHEDSSLIYKFHQ</sequence>
<reference evidence="2" key="2">
    <citation type="journal article" date="2021" name="Syst. Appl. Microbiol.">
        <title>Roseomonas hellenica sp. nov., isolated from roots of wild-growing Alkanna tinctoria.</title>
        <authorList>
            <person name="Rat A."/>
            <person name="Naranjo H.D."/>
            <person name="Lebbe L."/>
            <person name="Cnockaert M."/>
            <person name="Krigas N."/>
            <person name="Grigoriadou K."/>
            <person name="Maloupa E."/>
            <person name="Willems A."/>
        </authorList>
    </citation>
    <scope>NUCLEOTIDE SEQUENCE</scope>
    <source>
        <strain evidence="2">LMG 31231</strain>
    </source>
</reference>
<keyword evidence="3" id="KW-1185">Reference proteome</keyword>
<reference evidence="2" key="1">
    <citation type="submission" date="2020-01" db="EMBL/GenBank/DDBJ databases">
        <authorList>
            <person name="Rat A."/>
        </authorList>
    </citation>
    <scope>NUCLEOTIDE SEQUENCE</scope>
    <source>
        <strain evidence="2">LMG 31231</strain>
    </source>
</reference>
<name>A0A9X9WR84_9PROT</name>
<comment type="caution">
    <text evidence="2">The sequence shown here is derived from an EMBL/GenBank/DDBJ whole genome shotgun (WGS) entry which is preliminary data.</text>
</comment>
<accession>A0A9X9WR84</accession>
<feature type="compositionally biased region" description="Basic and acidic residues" evidence="1">
    <location>
        <begin position="43"/>
        <end position="60"/>
    </location>
</feature>
<proteinExistence type="predicted"/>
<protein>
    <submittedName>
        <fullName evidence="2">Uncharacterized protein</fullName>
    </submittedName>
</protein>
<dbReference type="EMBL" id="JAAEDM010000001">
    <property type="protein sequence ID" value="MBR0669663.1"/>
    <property type="molecule type" value="Genomic_DNA"/>
</dbReference>
<gene>
    <name evidence="2" type="ORF">GXW76_00635</name>
</gene>
<dbReference type="AlphaFoldDB" id="A0A9X9WR84"/>
<dbReference type="RefSeq" id="WP_211860005.1">
    <property type="nucleotide sequence ID" value="NZ_JAAEDM010000001.1"/>
</dbReference>
<evidence type="ECO:0000256" key="1">
    <source>
        <dbReference type="SAM" id="MobiDB-lite"/>
    </source>
</evidence>